<sequence length="123" mass="13770">VVLAYMKELGLRLNAKKTVLFPLQRISYLGMVHIFLLLGLSHPRGSQETASNVIPFVLLYMRPLQWWLKTKGFSLRGNLLRMITVHHIPRCLRSACQPCRELSPQSLPPGNVTVLGSSPSHAG</sequence>
<evidence type="ECO:0000313" key="1">
    <source>
        <dbReference type="EMBL" id="KAL0174319.1"/>
    </source>
</evidence>
<accession>A0ABD0PJS6</accession>
<proteinExistence type="predicted"/>
<name>A0ABD0PJS6_CIRMR</name>
<evidence type="ECO:0008006" key="3">
    <source>
        <dbReference type="Google" id="ProtNLM"/>
    </source>
</evidence>
<dbReference type="EMBL" id="JAMKFB020000015">
    <property type="protein sequence ID" value="KAL0174319.1"/>
    <property type="molecule type" value="Genomic_DNA"/>
</dbReference>
<reference evidence="1 2" key="1">
    <citation type="submission" date="2024-05" db="EMBL/GenBank/DDBJ databases">
        <title>Genome sequencing and assembly of Indian major carp, Cirrhinus mrigala (Hamilton, 1822).</title>
        <authorList>
            <person name="Mohindra V."/>
            <person name="Chowdhury L.M."/>
            <person name="Lal K."/>
            <person name="Jena J.K."/>
        </authorList>
    </citation>
    <scope>NUCLEOTIDE SEQUENCE [LARGE SCALE GENOMIC DNA]</scope>
    <source>
        <strain evidence="1">CM1030</strain>
        <tissue evidence="1">Blood</tissue>
    </source>
</reference>
<dbReference type="Proteomes" id="UP001529510">
    <property type="component" value="Unassembled WGS sequence"/>
</dbReference>
<protein>
    <recommendedName>
        <fullName evidence="3">Reverse transcriptase</fullName>
    </recommendedName>
</protein>
<feature type="non-terminal residue" evidence="1">
    <location>
        <position position="123"/>
    </location>
</feature>
<feature type="non-terminal residue" evidence="1">
    <location>
        <position position="1"/>
    </location>
</feature>
<evidence type="ECO:0000313" key="2">
    <source>
        <dbReference type="Proteomes" id="UP001529510"/>
    </source>
</evidence>
<keyword evidence="2" id="KW-1185">Reference proteome</keyword>
<comment type="caution">
    <text evidence="1">The sequence shown here is derived from an EMBL/GenBank/DDBJ whole genome shotgun (WGS) entry which is preliminary data.</text>
</comment>
<dbReference type="AlphaFoldDB" id="A0ABD0PJS6"/>
<gene>
    <name evidence="1" type="ORF">M9458_030287</name>
</gene>
<organism evidence="1 2">
    <name type="scientific">Cirrhinus mrigala</name>
    <name type="common">Mrigala</name>
    <dbReference type="NCBI Taxonomy" id="683832"/>
    <lineage>
        <taxon>Eukaryota</taxon>
        <taxon>Metazoa</taxon>
        <taxon>Chordata</taxon>
        <taxon>Craniata</taxon>
        <taxon>Vertebrata</taxon>
        <taxon>Euteleostomi</taxon>
        <taxon>Actinopterygii</taxon>
        <taxon>Neopterygii</taxon>
        <taxon>Teleostei</taxon>
        <taxon>Ostariophysi</taxon>
        <taxon>Cypriniformes</taxon>
        <taxon>Cyprinidae</taxon>
        <taxon>Labeoninae</taxon>
        <taxon>Labeonini</taxon>
        <taxon>Cirrhinus</taxon>
    </lineage>
</organism>